<dbReference type="Proteomes" id="UP000297527">
    <property type="component" value="Unassembled WGS sequence"/>
</dbReference>
<proteinExistence type="predicted"/>
<feature type="region of interest" description="Disordered" evidence="1">
    <location>
        <begin position="1"/>
        <end position="36"/>
    </location>
</feature>
<accession>A0A4Z1HAR6</accession>
<keyword evidence="3" id="KW-1185">Reference proteome</keyword>
<dbReference type="AlphaFoldDB" id="A0A4Z1HAR6"/>
<organism evidence="2 3">
    <name type="scientific">Botryotinia convoluta</name>
    <dbReference type="NCBI Taxonomy" id="54673"/>
    <lineage>
        <taxon>Eukaryota</taxon>
        <taxon>Fungi</taxon>
        <taxon>Dikarya</taxon>
        <taxon>Ascomycota</taxon>
        <taxon>Pezizomycotina</taxon>
        <taxon>Leotiomycetes</taxon>
        <taxon>Helotiales</taxon>
        <taxon>Sclerotiniaceae</taxon>
        <taxon>Botryotinia</taxon>
    </lineage>
</organism>
<evidence type="ECO:0000256" key="1">
    <source>
        <dbReference type="SAM" id="MobiDB-lite"/>
    </source>
</evidence>
<name>A0A4Z1HAR6_9HELO</name>
<evidence type="ECO:0000313" key="3">
    <source>
        <dbReference type="Proteomes" id="UP000297527"/>
    </source>
</evidence>
<protein>
    <submittedName>
        <fullName evidence="2">Uncharacterized protein</fullName>
    </submittedName>
</protein>
<comment type="caution">
    <text evidence="2">The sequence shown here is derived from an EMBL/GenBank/DDBJ whole genome shotgun (WGS) entry which is preliminary data.</text>
</comment>
<evidence type="ECO:0000313" key="2">
    <source>
        <dbReference type="EMBL" id="TGO45899.1"/>
    </source>
</evidence>
<feature type="compositionally biased region" description="Basic and acidic residues" evidence="1">
    <location>
        <begin position="25"/>
        <end position="35"/>
    </location>
</feature>
<sequence length="75" mass="8367">MDPSGLDAKIPSSHSLELVSSERGSQWKECERRPPNEGQSIRITKMLSGASYAEQWGDFSTSLRQIAPFVERDKG</sequence>
<reference evidence="2 3" key="1">
    <citation type="submission" date="2017-12" db="EMBL/GenBank/DDBJ databases">
        <title>Comparative genomics of Botrytis spp.</title>
        <authorList>
            <person name="Valero-Jimenez C.A."/>
            <person name="Tapia P."/>
            <person name="Veloso J."/>
            <person name="Silva-Moreno E."/>
            <person name="Staats M."/>
            <person name="Valdes J.H."/>
            <person name="Van Kan J.A.L."/>
        </authorList>
    </citation>
    <scope>NUCLEOTIDE SEQUENCE [LARGE SCALE GENOMIC DNA]</scope>
    <source>
        <strain evidence="2 3">MUCL11595</strain>
    </source>
</reference>
<dbReference type="EMBL" id="PQXN01000355">
    <property type="protein sequence ID" value="TGO45899.1"/>
    <property type="molecule type" value="Genomic_DNA"/>
</dbReference>
<gene>
    <name evidence="2" type="ORF">BCON_0357g00030</name>
</gene>